<evidence type="ECO:0000259" key="2">
    <source>
        <dbReference type="PROSITE" id="PS50994"/>
    </source>
</evidence>
<dbReference type="Proteomes" id="UP000765509">
    <property type="component" value="Unassembled WGS sequence"/>
</dbReference>
<keyword evidence="1" id="KW-0694">RNA-binding</keyword>
<evidence type="ECO:0000313" key="3">
    <source>
        <dbReference type="EMBL" id="MBW0491390.1"/>
    </source>
</evidence>
<evidence type="ECO:0000256" key="1">
    <source>
        <dbReference type="ARBA" id="ARBA00022884"/>
    </source>
</evidence>
<name>A0A9Q3CYE3_9BASI</name>
<dbReference type="InterPro" id="IPR001584">
    <property type="entry name" value="Integrase_cat-core"/>
</dbReference>
<dbReference type="SUPFAM" id="SSF53098">
    <property type="entry name" value="Ribonuclease H-like"/>
    <property type="match status" value="1"/>
</dbReference>
<dbReference type="GO" id="GO:0015074">
    <property type="term" value="P:DNA integration"/>
    <property type="evidence" value="ECO:0007669"/>
    <property type="project" value="InterPro"/>
</dbReference>
<dbReference type="GO" id="GO:0005634">
    <property type="term" value="C:nucleus"/>
    <property type="evidence" value="ECO:0007669"/>
    <property type="project" value="UniProtKB-ARBA"/>
</dbReference>
<evidence type="ECO:0000313" key="4">
    <source>
        <dbReference type="Proteomes" id="UP000765509"/>
    </source>
</evidence>
<gene>
    <name evidence="3" type="ORF">O181_031105</name>
</gene>
<protein>
    <recommendedName>
        <fullName evidence="2">Integrase catalytic domain-containing protein</fullName>
    </recommendedName>
</protein>
<dbReference type="GO" id="GO:0003723">
    <property type="term" value="F:RNA binding"/>
    <property type="evidence" value="ECO:0007669"/>
    <property type="project" value="UniProtKB-KW"/>
</dbReference>
<accession>A0A9Q3CYE3</accession>
<dbReference type="InterPro" id="IPR036397">
    <property type="entry name" value="RNaseH_sf"/>
</dbReference>
<proteinExistence type="predicted"/>
<dbReference type="InterPro" id="IPR012337">
    <property type="entry name" value="RNaseH-like_sf"/>
</dbReference>
<feature type="domain" description="Integrase catalytic" evidence="2">
    <location>
        <begin position="1"/>
        <end position="121"/>
    </location>
</feature>
<sequence>MDTALLIWNGAISHTGLLKNIICDRDRKFKSSLRTNSHKLLGTKISFSTASHPQTDGLAERMFQTLEEMIKSFCVYGMELKDSDGFTHDWCMLITALELAYKTFIHSSTGKSPAILDKGGNPKILIDDLKKKLVDNHPTAPRFKLLLDKVRHHANQSMTNSVGYPMLK</sequence>
<keyword evidence="4" id="KW-1185">Reference proteome</keyword>
<organism evidence="3 4">
    <name type="scientific">Austropuccinia psidii MF-1</name>
    <dbReference type="NCBI Taxonomy" id="1389203"/>
    <lineage>
        <taxon>Eukaryota</taxon>
        <taxon>Fungi</taxon>
        <taxon>Dikarya</taxon>
        <taxon>Basidiomycota</taxon>
        <taxon>Pucciniomycotina</taxon>
        <taxon>Pucciniomycetes</taxon>
        <taxon>Pucciniales</taxon>
        <taxon>Sphaerophragmiaceae</taxon>
        <taxon>Austropuccinia</taxon>
    </lineage>
</organism>
<dbReference type="InterPro" id="IPR050951">
    <property type="entry name" value="Retrovirus_Pol_polyprotein"/>
</dbReference>
<dbReference type="PANTHER" id="PTHR37984:SF15">
    <property type="entry name" value="INTEGRASE CATALYTIC DOMAIN-CONTAINING PROTEIN"/>
    <property type="match status" value="1"/>
</dbReference>
<reference evidence="3" key="1">
    <citation type="submission" date="2021-03" db="EMBL/GenBank/DDBJ databases">
        <title>Draft genome sequence of rust myrtle Austropuccinia psidii MF-1, a brazilian biotype.</title>
        <authorList>
            <person name="Quecine M.C."/>
            <person name="Pachon D.M.R."/>
            <person name="Bonatelli M.L."/>
            <person name="Correr F.H."/>
            <person name="Franceschini L.M."/>
            <person name="Leite T.F."/>
            <person name="Margarido G.R.A."/>
            <person name="Almeida C.A."/>
            <person name="Ferrarezi J.A."/>
            <person name="Labate C.A."/>
        </authorList>
    </citation>
    <scope>NUCLEOTIDE SEQUENCE</scope>
    <source>
        <strain evidence="3">MF-1</strain>
    </source>
</reference>
<comment type="caution">
    <text evidence="3">The sequence shown here is derived from an EMBL/GenBank/DDBJ whole genome shotgun (WGS) entry which is preliminary data.</text>
</comment>
<dbReference type="EMBL" id="AVOT02011062">
    <property type="protein sequence ID" value="MBW0491390.1"/>
    <property type="molecule type" value="Genomic_DNA"/>
</dbReference>
<dbReference type="PROSITE" id="PS50994">
    <property type="entry name" value="INTEGRASE"/>
    <property type="match status" value="1"/>
</dbReference>
<dbReference type="PANTHER" id="PTHR37984">
    <property type="entry name" value="PROTEIN CBG26694"/>
    <property type="match status" value="1"/>
</dbReference>
<dbReference type="AlphaFoldDB" id="A0A9Q3CYE3"/>
<dbReference type="Gene3D" id="3.30.420.10">
    <property type="entry name" value="Ribonuclease H-like superfamily/Ribonuclease H"/>
    <property type="match status" value="1"/>
</dbReference>